<feature type="coiled-coil region" evidence="8">
    <location>
        <begin position="360"/>
        <end position="387"/>
    </location>
</feature>
<organism evidence="9 10">
    <name type="scientific">Aquabacterium soli</name>
    <dbReference type="NCBI Taxonomy" id="2493092"/>
    <lineage>
        <taxon>Bacteria</taxon>
        <taxon>Pseudomonadati</taxon>
        <taxon>Pseudomonadota</taxon>
        <taxon>Betaproteobacteria</taxon>
        <taxon>Burkholderiales</taxon>
        <taxon>Aquabacterium</taxon>
    </lineage>
</organism>
<protein>
    <submittedName>
        <fullName evidence="9">Uncharacterized protein</fullName>
    </submittedName>
</protein>
<evidence type="ECO:0000256" key="4">
    <source>
        <dbReference type="ARBA" id="ARBA00022452"/>
    </source>
</evidence>
<comment type="similarity">
    <text evidence="2">Belongs to the outer membrane factor (OMF) (TC 1.B.17) family.</text>
</comment>
<comment type="caution">
    <text evidence="9">The sequence shown here is derived from an EMBL/GenBank/DDBJ whole genome shotgun (WGS) entry which is preliminary data.</text>
</comment>
<keyword evidence="10" id="KW-1185">Reference proteome</keyword>
<evidence type="ECO:0000313" key="9">
    <source>
        <dbReference type="EMBL" id="RRS02471.1"/>
    </source>
</evidence>
<evidence type="ECO:0000313" key="10">
    <source>
        <dbReference type="Proteomes" id="UP000269265"/>
    </source>
</evidence>
<dbReference type="Pfam" id="PF02321">
    <property type="entry name" value="OEP"/>
    <property type="match status" value="2"/>
</dbReference>
<evidence type="ECO:0000256" key="6">
    <source>
        <dbReference type="ARBA" id="ARBA00023136"/>
    </source>
</evidence>
<proteinExistence type="inferred from homology"/>
<dbReference type="GO" id="GO:1990281">
    <property type="term" value="C:efflux pump complex"/>
    <property type="evidence" value="ECO:0007669"/>
    <property type="project" value="TreeGrafter"/>
</dbReference>
<accession>A0A3R8YKE8</accession>
<evidence type="ECO:0000256" key="5">
    <source>
        <dbReference type="ARBA" id="ARBA00022692"/>
    </source>
</evidence>
<evidence type="ECO:0000256" key="7">
    <source>
        <dbReference type="ARBA" id="ARBA00023237"/>
    </source>
</evidence>
<dbReference type="AlphaFoldDB" id="A0A3R8YKE8"/>
<keyword evidence="6" id="KW-0472">Membrane</keyword>
<evidence type="ECO:0000256" key="3">
    <source>
        <dbReference type="ARBA" id="ARBA00022448"/>
    </source>
</evidence>
<dbReference type="GO" id="GO:0015288">
    <property type="term" value="F:porin activity"/>
    <property type="evidence" value="ECO:0007669"/>
    <property type="project" value="TreeGrafter"/>
</dbReference>
<dbReference type="PANTHER" id="PTHR30026">
    <property type="entry name" value="OUTER MEMBRANE PROTEIN TOLC"/>
    <property type="match status" value="1"/>
</dbReference>
<dbReference type="GO" id="GO:0009279">
    <property type="term" value="C:cell outer membrane"/>
    <property type="evidence" value="ECO:0007669"/>
    <property type="project" value="UniProtKB-SubCell"/>
</dbReference>
<dbReference type="GO" id="GO:0015562">
    <property type="term" value="F:efflux transmembrane transporter activity"/>
    <property type="evidence" value="ECO:0007669"/>
    <property type="project" value="InterPro"/>
</dbReference>
<keyword evidence="3" id="KW-0813">Transport</keyword>
<evidence type="ECO:0000256" key="1">
    <source>
        <dbReference type="ARBA" id="ARBA00004442"/>
    </source>
</evidence>
<sequence length="481" mass="51797">MTRFCRLVDTHTSLPLQTGRWLRLFAVVTGYALSTAAGAQAAAPGLRWSTTLSPTVPRAAQAGDWPELLTLARQAAGSRAADAGAAAAQALSDQARATAWMPRVDAAASMLRTRQTVNDVNVSTPTRAASLTATVPLWRAADRASARAQAEQAEQAQWQARITRGTVAQDLSLAYLNAVEAAEQRRLTQAQQSLLEEQLRINDRRLQAGAGTVLDVLETRTRVDQSRAAVQDLSTRLASQRLVIERLTGQPAVQLPTGLKPANTPLPEIVPPLEEALAQAASRNPQRLETDAQARAATEIASARQAERWQPTVDAVATLEHNRQVQQFNGLSDEQNVSSRTLGLQLNWPLFTGGQHGGRVREAAALLMQAQARQDEAQAQVEASLRDAYQTLAQAHAVIAVQQEVESSASATFDAVRKAFVAGMRTNLDLLNAQQQIYTARQSLVTARINGLAAQVNILALLDQLDAAHVAPFVPLMDDSP</sequence>
<keyword evidence="7" id="KW-0998">Cell outer membrane</keyword>
<name>A0A3R8YKE8_9BURK</name>
<dbReference type="OrthoDB" id="9813458at2"/>
<keyword evidence="5" id="KW-0812">Transmembrane</keyword>
<dbReference type="Proteomes" id="UP000269265">
    <property type="component" value="Unassembled WGS sequence"/>
</dbReference>
<keyword evidence="4" id="KW-1134">Transmembrane beta strand</keyword>
<dbReference type="InterPro" id="IPR051906">
    <property type="entry name" value="TolC-like"/>
</dbReference>
<dbReference type="InterPro" id="IPR003423">
    <property type="entry name" value="OMP_efflux"/>
</dbReference>
<dbReference type="EMBL" id="RSED01000022">
    <property type="protein sequence ID" value="RRS02471.1"/>
    <property type="molecule type" value="Genomic_DNA"/>
</dbReference>
<gene>
    <name evidence="9" type="ORF">EIP75_20595</name>
</gene>
<keyword evidence="8" id="KW-0175">Coiled coil</keyword>
<dbReference type="SUPFAM" id="SSF56954">
    <property type="entry name" value="Outer membrane efflux proteins (OEP)"/>
    <property type="match status" value="1"/>
</dbReference>
<dbReference type="RefSeq" id="WP_125245074.1">
    <property type="nucleotide sequence ID" value="NZ_RSED01000022.1"/>
</dbReference>
<evidence type="ECO:0000256" key="2">
    <source>
        <dbReference type="ARBA" id="ARBA00007613"/>
    </source>
</evidence>
<evidence type="ECO:0000256" key="8">
    <source>
        <dbReference type="SAM" id="Coils"/>
    </source>
</evidence>
<dbReference type="PANTHER" id="PTHR30026:SF20">
    <property type="entry name" value="OUTER MEMBRANE PROTEIN TOLC"/>
    <property type="match status" value="1"/>
</dbReference>
<dbReference type="Gene3D" id="1.20.1600.10">
    <property type="entry name" value="Outer membrane efflux proteins (OEP)"/>
    <property type="match status" value="1"/>
</dbReference>
<comment type="subcellular location">
    <subcellularLocation>
        <location evidence="1">Cell outer membrane</location>
    </subcellularLocation>
</comment>
<reference evidence="9 10" key="1">
    <citation type="submission" date="2018-12" db="EMBL/GenBank/DDBJ databases">
        <title>The whole draft genome of Aquabacterium sp. SJQ9.</title>
        <authorList>
            <person name="Sun L."/>
            <person name="Gao X."/>
            <person name="Chen W."/>
            <person name="Huang K."/>
        </authorList>
    </citation>
    <scope>NUCLEOTIDE SEQUENCE [LARGE SCALE GENOMIC DNA]</scope>
    <source>
        <strain evidence="9 10">SJQ9</strain>
    </source>
</reference>